<dbReference type="OrthoDB" id="7185252at2"/>
<evidence type="ECO:0000256" key="2">
    <source>
        <dbReference type="ARBA" id="ARBA00023125"/>
    </source>
</evidence>
<dbReference type="PANTHER" id="PTHR30055">
    <property type="entry name" value="HTH-TYPE TRANSCRIPTIONAL REGULATOR RUTR"/>
    <property type="match status" value="1"/>
</dbReference>
<evidence type="ECO:0000313" key="6">
    <source>
        <dbReference type="EMBL" id="RAK64347.1"/>
    </source>
</evidence>
<feature type="domain" description="HTH tetR-type" evidence="5">
    <location>
        <begin position="9"/>
        <end position="69"/>
    </location>
</feature>
<dbReference type="GO" id="GO:0003700">
    <property type="term" value="F:DNA-binding transcription factor activity"/>
    <property type="evidence" value="ECO:0007669"/>
    <property type="project" value="TreeGrafter"/>
</dbReference>
<evidence type="ECO:0000256" key="1">
    <source>
        <dbReference type="ARBA" id="ARBA00023015"/>
    </source>
</evidence>
<keyword evidence="1" id="KW-0805">Transcription regulation</keyword>
<dbReference type="RefSeq" id="WP_111276734.1">
    <property type="nucleotide sequence ID" value="NZ_QFYS01000006.1"/>
</dbReference>
<keyword evidence="2 4" id="KW-0238">DNA-binding</keyword>
<dbReference type="GO" id="GO:0000976">
    <property type="term" value="F:transcription cis-regulatory region binding"/>
    <property type="evidence" value="ECO:0007669"/>
    <property type="project" value="TreeGrafter"/>
</dbReference>
<dbReference type="InterPro" id="IPR001647">
    <property type="entry name" value="HTH_TetR"/>
</dbReference>
<reference evidence="6 7" key="1">
    <citation type="submission" date="2018-05" db="EMBL/GenBank/DDBJ databases">
        <authorList>
            <person name="Lanie J.A."/>
            <person name="Ng W.-L."/>
            <person name="Kazmierczak K.M."/>
            <person name="Andrzejewski T.M."/>
            <person name="Davidsen T.M."/>
            <person name="Wayne K.J."/>
            <person name="Tettelin H."/>
            <person name="Glass J.I."/>
            <person name="Rusch D."/>
            <person name="Podicherti R."/>
            <person name="Tsui H.-C.T."/>
            <person name="Winkler M.E."/>
        </authorList>
    </citation>
    <scope>NUCLEOTIDE SEQUENCE [LARGE SCALE GENOMIC DNA]</scope>
    <source>
        <strain evidence="6 7">BUT-10</strain>
    </source>
</reference>
<proteinExistence type="predicted"/>
<sequence length="228" mass="24395">MALSPERREARRRHLVETAQVLMREAGDAGFSMKDLAARAGLSPATPYNLVGGKADVLRLVVRDEFERFGRKLGALPADGPLQRLLAATRLVVDHYVEDRPFYRGLFHAALGSASPEVRDFMSGEGRQLWCGLVGAAMDAGQLSASLKAVPTTDALLRTISGVTEAWLAGDWGADRFALEMRSGVGLVLASAAAEDQRDWLLADVADAQAAIVTSPDREEAAHVAGTV</sequence>
<dbReference type="SUPFAM" id="SSF48498">
    <property type="entry name" value="Tetracyclin repressor-like, C-terminal domain"/>
    <property type="match status" value="1"/>
</dbReference>
<dbReference type="PANTHER" id="PTHR30055:SF234">
    <property type="entry name" value="HTH-TYPE TRANSCRIPTIONAL REGULATOR BETI"/>
    <property type="match status" value="1"/>
</dbReference>
<dbReference type="InterPro" id="IPR050109">
    <property type="entry name" value="HTH-type_TetR-like_transc_reg"/>
</dbReference>
<evidence type="ECO:0000256" key="4">
    <source>
        <dbReference type="PROSITE-ProRule" id="PRU00335"/>
    </source>
</evidence>
<name>A0A328BBB8_9CAUL</name>
<evidence type="ECO:0000256" key="3">
    <source>
        <dbReference type="ARBA" id="ARBA00023163"/>
    </source>
</evidence>
<gene>
    <name evidence="6" type="ORF">DJ019_14340</name>
</gene>
<comment type="caution">
    <text evidence="6">The sequence shown here is derived from an EMBL/GenBank/DDBJ whole genome shotgun (WGS) entry which is preliminary data.</text>
</comment>
<keyword evidence="7" id="KW-1185">Reference proteome</keyword>
<dbReference type="InterPro" id="IPR036271">
    <property type="entry name" value="Tet_transcr_reg_TetR-rel_C_sf"/>
</dbReference>
<feature type="DNA-binding region" description="H-T-H motif" evidence="4">
    <location>
        <begin position="32"/>
        <end position="51"/>
    </location>
</feature>
<evidence type="ECO:0000259" key="5">
    <source>
        <dbReference type="PROSITE" id="PS50977"/>
    </source>
</evidence>
<dbReference type="SUPFAM" id="SSF46689">
    <property type="entry name" value="Homeodomain-like"/>
    <property type="match status" value="1"/>
</dbReference>
<dbReference type="Gene3D" id="1.10.357.10">
    <property type="entry name" value="Tetracycline Repressor, domain 2"/>
    <property type="match status" value="1"/>
</dbReference>
<organism evidence="6 7">
    <name type="scientific">Phenylobacterium kunshanense</name>
    <dbReference type="NCBI Taxonomy" id="1445034"/>
    <lineage>
        <taxon>Bacteria</taxon>
        <taxon>Pseudomonadati</taxon>
        <taxon>Pseudomonadota</taxon>
        <taxon>Alphaproteobacteria</taxon>
        <taxon>Caulobacterales</taxon>
        <taxon>Caulobacteraceae</taxon>
        <taxon>Phenylobacterium</taxon>
    </lineage>
</organism>
<dbReference type="Proteomes" id="UP000249524">
    <property type="component" value="Unassembled WGS sequence"/>
</dbReference>
<accession>A0A328BBB8</accession>
<dbReference type="EMBL" id="QFYS01000006">
    <property type="protein sequence ID" value="RAK64347.1"/>
    <property type="molecule type" value="Genomic_DNA"/>
</dbReference>
<evidence type="ECO:0000313" key="7">
    <source>
        <dbReference type="Proteomes" id="UP000249524"/>
    </source>
</evidence>
<protein>
    <submittedName>
        <fullName evidence="6">TetR/AcrR family transcriptional regulator</fullName>
    </submittedName>
</protein>
<dbReference type="InterPro" id="IPR009057">
    <property type="entry name" value="Homeodomain-like_sf"/>
</dbReference>
<dbReference type="PROSITE" id="PS50977">
    <property type="entry name" value="HTH_TETR_2"/>
    <property type="match status" value="1"/>
</dbReference>
<keyword evidence="3" id="KW-0804">Transcription</keyword>
<dbReference type="AlphaFoldDB" id="A0A328BBB8"/>